<dbReference type="PANTHER" id="PTHR16166:SF93">
    <property type="entry name" value="INTERMEMBRANE LIPID TRANSFER PROTEIN VPS13"/>
    <property type="match status" value="1"/>
</dbReference>
<comment type="caution">
    <text evidence="3">The sequence shown here is derived from an EMBL/GenBank/DDBJ whole genome shotgun (WGS) entry which is preliminary data.</text>
</comment>
<comment type="similarity">
    <text evidence="1">Belongs to the VPS13 family.</text>
</comment>
<feature type="compositionally biased region" description="Basic and acidic residues" evidence="2">
    <location>
        <begin position="248"/>
        <end position="263"/>
    </location>
</feature>
<name>A0AAV4LT57_BABCB</name>
<reference evidence="3 4" key="1">
    <citation type="submission" date="2021-06" db="EMBL/GenBank/DDBJ databases">
        <title>Genome sequence of Babesia caballi.</title>
        <authorList>
            <person name="Yamagishi J."/>
            <person name="Kidaka T."/>
            <person name="Ochi A."/>
        </authorList>
    </citation>
    <scope>NUCLEOTIDE SEQUENCE [LARGE SCALE GENOMIC DNA]</scope>
    <source>
        <strain evidence="3">USDA-D6B2</strain>
    </source>
</reference>
<dbReference type="InterPro" id="IPR026847">
    <property type="entry name" value="VPS13"/>
</dbReference>
<dbReference type="RefSeq" id="XP_067715430.1">
    <property type="nucleotide sequence ID" value="XM_067859329.1"/>
</dbReference>
<dbReference type="GeneID" id="94194842"/>
<organism evidence="3 4">
    <name type="scientific">Babesia caballi</name>
    <dbReference type="NCBI Taxonomy" id="5871"/>
    <lineage>
        <taxon>Eukaryota</taxon>
        <taxon>Sar</taxon>
        <taxon>Alveolata</taxon>
        <taxon>Apicomplexa</taxon>
        <taxon>Aconoidasida</taxon>
        <taxon>Piroplasmida</taxon>
        <taxon>Babesiidae</taxon>
        <taxon>Babesia</taxon>
    </lineage>
</organism>
<dbReference type="GO" id="GO:0045053">
    <property type="term" value="P:protein retention in Golgi apparatus"/>
    <property type="evidence" value="ECO:0007669"/>
    <property type="project" value="TreeGrafter"/>
</dbReference>
<proteinExistence type="inferred from homology"/>
<protein>
    <submittedName>
        <fullName evidence="3">Amine-terminal region of A TM vesicle-mediated sorter protein</fullName>
    </submittedName>
</protein>
<dbReference type="GO" id="GO:0006623">
    <property type="term" value="P:protein targeting to vacuole"/>
    <property type="evidence" value="ECO:0007669"/>
    <property type="project" value="TreeGrafter"/>
</dbReference>
<dbReference type="PANTHER" id="PTHR16166">
    <property type="entry name" value="VACUOLAR PROTEIN SORTING-ASSOCIATED PROTEIN VPS13"/>
    <property type="match status" value="1"/>
</dbReference>
<feature type="compositionally biased region" description="Acidic residues" evidence="2">
    <location>
        <begin position="2815"/>
        <end position="2833"/>
    </location>
</feature>
<feature type="region of interest" description="Disordered" evidence="2">
    <location>
        <begin position="248"/>
        <end position="277"/>
    </location>
</feature>
<evidence type="ECO:0000313" key="3">
    <source>
        <dbReference type="EMBL" id="GIX63361.1"/>
    </source>
</evidence>
<keyword evidence="4" id="KW-1185">Reference proteome</keyword>
<evidence type="ECO:0000256" key="1">
    <source>
        <dbReference type="ARBA" id="ARBA00006545"/>
    </source>
</evidence>
<sequence>MIHRLVDQLVKAFGRELLEQWIPLERLNITSVTDPELTLTNVPLPDKLFDNPSIPFAVVKSNVKSVVVKCPWKAVLRSDGTVAPTVEARDVDVVLRFKTVSEWSAERVQGALVKTRERLLRKWNKVASSLRLLPRNKAPKGSRGVAMANSMEINIYNLKVVLVDNLLYREPFAITVEAERIRGVGMRPDDPSLSGEEQQGVSESLLSALWFTSSGLHVWLAIYHQEIEEARPQRAADGRSDNVFEHSDWAGEARGGRPAREETPSSCSTHSSDELFDDHPLEATHRPQADASSGGFWNCCASPCGAGGVDDGSELSLEKVKPEDEALMRILQGPYKNYNVTPAAGVTFDLVVKIWNIASLLVMPNAAQQNRRSILVSLRANDGDGEAYGAHAPCFDGSTLFEALDLTLTGAAAEILYSVVRYMQLASAYREAASGGINAVPDVAAVQRYVELTRTSQWAHREADAEFVKEFERRVPFHILLGAKQMANASASRTARVQQCFVSVQCCENSEGEEELEIAEQAPVPSYEWYRREALLRIMLPNVNVHLIAMGQSRDEGTVPSTTLQFSTFAFQTEALYKRATHRILACKPVVRSGLVHMSVRRRTFSAKVVLRPQRDAESLLCYPEELFANPYPFFGRYGSDDVNGCFSGAGEERQSTVSVVIEKYANDLKHVAVFVPKMVVVLNTLVRLNSFIGEDFWTMGFLTFEDFVQRNERCGRRNPDIVAMLAERMETVACRTVVRAEVAGVVVRALVRREPKLEEAVGADQEGGDKQSHAHSQQTVRDWFLMNDRALDSWEYCEDIEDPFAFKRTEPAPRGQSAQGWAAGVEKDVYSKEKFIAEMSAPGASGGAAPYLLPSGEHSSFGVRAALVAHLAKLRRWYRNTHRIKLPREYVEGLEKLHSLTVEVRSIRVDRESVSTLTSCSLESVALSCMDEGGEATQLVGLDRLLLIKRLNATCVNVEKVAMAVDSHLPVLTLLVRHARTLVVCLRRMQELANAAKKLVKFNQRYVARPVALTGSADICQMLSGDFYKGSPDRLEGCDPELVRALDKKLRGVEDGARLVLLCVDGLKVEVAAETGLYELRVCKTRVELQGRERVRLYIGNTAAAMHGEGTRRIILSGRPCDLGEDMDTTLEEMENGQIVLDYKGRESKSVNLEVRNVHHTIDMRFVKTIIQVVKQLKLPSPGSSPHREKNLSGHIMVHHSSVHHAGVGAMIDVYAVVGLEEAASIQHLTVEVPRFHATFTNGIAKRVFAVALLDVKLEMEKYRQAETLAATTPNANEDLGKGAKMINLSVALSHSAVWGFSPVPDGCELPDKFSDTQAAAENLRLLMHENWFNHMTTATLPSCYDAEPVVLVPLLCTRYAQAARLTPLLHQKWVRNWLVKASHAVDPHLCERGVEAVLEAFPVEAMRQRKRGSVEISVSALISECAVVAVGEVKLVALEAFAHRESVSSLVDLFSQCRQLTDGKQAAKQEKNTPKVLKVNLSVEEVYLTCPYNVRIDRGMAIPAALLPSVVEDLPAHKKRPRSTTSAFYIFRIYNAPRVFVDVGAEASLMLQKNVTLQVVKLLYNNMRNLQEFTRRSAFDFVDVMEDAKYQASLHLFDVNYNEGRGNVVSLACDGFKAAFYIAANRFDYWRDVARHVASGTTVGAPGFVKDFKKALDLDVANLSMDLCTASKSIYAAKLCVQHIRLSDAFGKHIIEDLYGSRCAMASMGCLDDATFCYPADQVTVSLSKLGDVVDVKVTLEHTRSEVQIDGISVVMGALQDLGLYNRSRKAGNRGKSKAKRPMKIEVNLALHEIWLYPSIPKDEEEGVGQRSARTLSVGSVDLSPTPQGDPKVAVPHVLKRAREIEYSRPAAEANPANEGGALYAESVIGCLISLSISSSKKGKSNVKLNYMGVSLATVSFMNNVKLLVDERNECILNSMEADERMLFEVRESCLKSRTLENGHLLVLFQATKPKISINLDQLLQLCLLKQSILETAVDTLKAHRAAKCRPAEGEEAAEVQVLESYDLIEDIKYIAAKYKLPMFDSSGVQGSVYNVSPDAEEANSLAKRARKKGSDIINKVFRCINKLIWHDDDRQLSASLALNDCKCILFSVKNEMVLTFNLQQLLFNLTHTAPLSKKRTLVDSSMVFNVTTYNSRLDYHDTVLQTTVVTLQVTYEDVAYELPALDVSMHVSGLSVEINLCLLQLFKQLKHVSSMLSSEHKGTKVIHTRTVKLYNELGLGVCLLGSKLEQRETADLVHLPTQRFACVADKEIYIFLKDKPAGGANQHVQSTLTGQFGALSGGGSHSAGSDWLLGEGKSLLFGNSNNVKSILHLVNGKGDTSDKERNVEAISKADRSLMYVGKYHMEQAGSRLFKVPHSGALILIEQFFESKDEPYAILSSSIRIQNSTDIPLRLHMDSRVGYLTKVAYKLTQHATPSEELEEMYLEPYSSSSVPLSWFGTAMMPLIAPVLPSVDATIDAVQFQDLHSLLNMRKISDMDSELGKEFVLRFRGFIALKCTVVAKEAASTDDCGSCLYHFTVKIEPMATMVNMLPCEIYVVATLDKTKLSEDVRIGSEENVLHAVSNYKVQARLKPGERLGIPFSEQKLFMRIHVIGTQLEAYTDSSKSAMKEFEYASPMFQVFLPTVGSVNIVKSLKLLKGSIDNLLQNDPEKHADVFQAFAGHLKSMAITVGLSRHDLRVWWPFMFENMSTSSLIINGRLLAPRVRFYGNLYDASNCRVRAIMYTQSAGEVGKGASYALSQLAKLDVTSTTDFRPPINLVISLQKRSIAHVSIAENPVNVDGVLESVVNASQLRHAKRYADRRSISQEVGSEVNEDEGETVGEASGDDEDEVSRPAEVDTAAGNNAFVCLGSTVRYAEYPFNMCKIVSVTNMYTFVNKLPFTVCVRGAPVNHSHVDMLSYDESSEVMILPGESGALNAPFQGAYIIKVENDICSGIFSLQYPRLPHLFQLELNSNNLVYSTVATRGLLVQVNVISGVFEGSHMPYSYNGYYFVLSLPSKPQFQILNLTGYTLAYTVPENMKTVEAQMVEDYETYEQTWDHTPMNKIGILPPTCITHYVPAANSKAQDALQVCLKVLHVDSCSWGIKQADIVREGYQVIKFAHQGSVFQLYSTIIIRANGTRIITVVDSKMAAIELNRMGGSSMSTGPRLRWSNISFSFLTPRITVTLSTKRKVILALHLTNTAIGISIAPSKSDIVENDSGGSSSSETTRSSIIEFDGVIQSIHIDHFVQGYIPVILKSSAKRSSLQESFLHIRVSLSNFMSLGLPVYELIQAKLSPLSINIEMGVIEQLFDSIENMLKMSIGNIATELNEWAGSNAVVLPQPKWVEMEPAPPVYIRKLTVEPITLSLAIRTSSLQLTHRTMRILDALPLDTPCVCVHFAREARVYLIELVLAPAYQAIIAKRLAFQFLRCIARLLQGHAAARGSPSANGGAVPEFLGGLCRGSWQWDHDAVVVHCGRHCAEPRAFPEYIPQNRRGDGWFKTSMGLALNLTRCAVSPIIGVVNMLITIVEGFSNVLLGDVEQFTHVYESDQLGNVAPTNSAAHVSKQPEAKEPSLSRNTFIRRMKTSMIMRKKNS</sequence>
<dbReference type="EMBL" id="BPLF01000002">
    <property type="protein sequence ID" value="GIX63361.1"/>
    <property type="molecule type" value="Genomic_DNA"/>
</dbReference>
<evidence type="ECO:0000256" key="2">
    <source>
        <dbReference type="SAM" id="MobiDB-lite"/>
    </source>
</evidence>
<feature type="region of interest" description="Disordered" evidence="2">
    <location>
        <begin position="2806"/>
        <end position="2839"/>
    </location>
</feature>
<dbReference type="Proteomes" id="UP001497744">
    <property type="component" value="Unassembled WGS sequence"/>
</dbReference>
<evidence type="ECO:0000313" key="4">
    <source>
        <dbReference type="Proteomes" id="UP001497744"/>
    </source>
</evidence>
<gene>
    <name evidence="3" type="ORF">BcabD6B2_27960</name>
</gene>
<accession>A0AAV4LT57</accession>